<dbReference type="EMBL" id="AP018365">
    <property type="protein sequence ID" value="BBA95455.1"/>
    <property type="molecule type" value="Genomic_DNA"/>
</dbReference>
<dbReference type="KEGG" id="arev:RVR_318"/>
<accession>A0A7U3UMW6</accession>
<name>A0A7U3UMW6_9ACTN</name>
<gene>
    <name evidence="2" type="ORF">RVR_318</name>
</gene>
<organism evidence="2 3">
    <name type="scientific">Actinacidiphila reveromycinica</name>
    <dbReference type="NCBI Taxonomy" id="659352"/>
    <lineage>
        <taxon>Bacteria</taxon>
        <taxon>Bacillati</taxon>
        <taxon>Actinomycetota</taxon>
        <taxon>Actinomycetes</taxon>
        <taxon>Kitasatosporales</taxon>
        <taxon>Streptomycetaceae</taxon>
        <taxon>Actinacidiphila</taxon>
    </lineage>
</organism>
<dbReference type="InterPro" id="IPR029787">
    <property type="entry name" value="Nucleotide_cyclase"/>
</dbReference>
<dbReference type="Proteomes" id="UP000595703">
    <property type="component" value="Chromosome"/>
</dbReference>
<sequence length="325" mass="34395">MDVTGRSESPPVRSTTVVTPDSHQYFIVLVDIEDYSPRPDAVQVALHDAVHEVTTFALVQRAGVTPSGHRFTDRGDGMLVLLPPTVSPTLLLREMVRGLDDALVEHNQKHAPDYRMRLRVGLHHGPVVRKGKLWTGSAVNDLARLVDADPVRKVLKAAKRAHFTLVLPEALHEATVRGRFPGIDPAAYLPFDFVTKHQEERRGWITVPGYAAPPGLARPGEPGTKGTGRRGGGRGPDTPGGPDGDDGAGDDGAGGEGAAPPAVPARDVLPGGLASPPHARNGRGEAGDLHVRVEGGDYVAGAKVGGDQVHGDKRITVHAKGPVRL</sequence>
<evidence type="ECO:0000256" key="1">
    <source>
        <dbReference type="SAM" id="MobiDB-lite"/>
    </source>
</evidence>
<dbReference type="AlphaFoldDB" id="A0A7U3UMW6"/>
<feature type="region of interest" description="Disordered" evidence="1">
    <location>
        <begin position="206"/>
        <end position="287"/>
    </location>
</feature>
<keyword evidence="3" id="KW-1185">Reference proteome</keyword>
<reference evidence="2 3" key="1">
    <citation type="journal article" date="2010" name="J. Bacteriol.">
        <title>Biochemical characterization of a novel indole prenyltransferase from Streptomyces sp. SN-593.</title>
        <authorList>
            <person name="Takahashi S."/>
            <person name="Takagi H."/>
            <person name="Toyoda A."/>
            <person name="Uramoto M."/>
            <person name="Nogawa T."/>
            <person name="Ueki M."/>
            <person name="Sakaki Y."/>
            <person name="Osada H."/>
        </authorList>
    </citation>
    <scope>NUCLEOTIDE SEQUENCE [LARGE SCALE GENOMIC DNA]</scope>
    <source>
        <strain evidence="2 3">SN-593</strain>
    </source>
</reference>
<reference evidence="2 3" key="3">
    <citation type="journal article" date="2011" name="Nat. Chem. Biol.">
        <title>Reveromycin A biosynthesis uses RevG and RevJ for stereospecific spiroacetal formation.</title>
        <authorList>
            <person name="Takahashi S."/>
            <person name="Toyoda A."/>
            <person name="Sekiyama Y."/>
            <person name="Takagi H."/>
            <person name="Nogawa T."/>
            <person name="Uramoto M."/>
            <person name="Suzuki R."/>
            <person name="Koshino H."/>
            <person name="Kumano T."/>
            <person name="Panthee S."/>
            <person name="Dairi T."/>
            <person name="Ishikawa J."/>
            <person name="Ikeda H."/>
            <person name="Sakaki Y."/>
            <person name="Osada H."/>
        </authorList>
    </citation>
    <scope>NUCLEOTIDE SEQUENCE [LARGE SCALE GENOMIC DNA]</scope>
    <source>
        <strain evidence="2 3">SN-593</strain>
    </source>
</reference>
<evidence type="ECO:0000313" key="3">
    <source>
        <dbReference type="Proteomes" id="UP000595703"/>
    </source>
</evidence>
<dbReference type="Gene3D" id="3.30.70.1230">
    <property type="entry name" value="Nucleotide cyclase"/>
    <property type="match status" value="1"/>
</dbReference>
<reference evidence="2 3" key="2">
    <citation type="journal article" date="2011" name="J. Antibiot.">
        <title>Furaquinocins I and J: novel polyketide isoprenoid hybrid compounds from Streptomyces reveromyceticus SN-593.</title>
        <authorList>
            <person name="Panthee S."/>
            <person name="Takahashi S."/>
            <person name="Takagi H."/>
            <person name="Nogawa T."/>
            <person name="Oowada E."/>
            <person name="Uramoto M."/>
            <person name="Osada H."/>
        </authorList>
    </citation>
    <scope>NUCLEOTIDE SEQUENCE [LARGE SCALE GENOMIC DNA]</scope>
    <source>
        <strain evidence="2 3">SN-593</strain>
    </source>
</reference>
<dbReference type="SUPFAM" id="SSF55073">
    <property type="entry name" value="Nucleotide cyclase"/>
    <property type="match status" value="1"/>
</dbReference>
<reference evidence="2 3" key="4">
    <citation type="journal article" date="2020" name="Sci. Rep.">
        <title>beta-carboline chemical signals induce reveromycin production through a LuxR family regulator in Streptomyces sp. SN-593.</title>
        <authorList>
            <person name="Panthee S."/>
            <person name="Kito N."/>
            <person name="Hayashi T."/>
            <person name="Shimizu T."/>
            <person name="Ishikawa J."/>
            <person name="Hamamoto H."/>
            <person name="Osada H."/>
            <person name="Takahashi S."/>
        </authorList>
    </citation>
    <scope>NUCLEOTIDE SEQUENCE [LARGE SCALE GENOMIC DNA]</scope>
    <source>
        <strain evidence="2 3">SN-593</strain>
    </source>
</reference>
<evidence type="ECO:0008006" key="4">
    <source>
        <dbReference type="Google" id="ProtNLM"/>
    </source>
</evidence>
<proteinExistence type="predicted"/>
<evidence type="ECO:0000313" key="2">
    <source>
        <dbReference type="EMBL" id="BBA95455.1"/>
    </source>
</evidence>
<protein>
    <recommendedName>
        <fullName evidence="4">Guanylate cyclase domain-containing protein</fullName>
    </recommendedName>
</protein>